<feature type="domain" description="tRNA (32-2'-O)-methyltransferase regulator THADA-like C-terminal TPR repeats region" evidence="5">
    <location>
        <begin position="1369"/>
        <end position="1552"/>
    </location>
</feature>
<evidence type="ECO:0008006" key="8">
    <source>
        <dbReference type="Google" id="ProtNLM"/>
    </source>
</evidence>
<name>A0AAP0EFM9_9MAGN</name>
<dbReference type="InterPro" id="IPR019442">
    <property type="entry name" value="THADA/TRM732_DUF2428"/>
</dbReference>
<reference evidence="6 7" key="1">
    <citation type="submission" date="2024-01" db="EMBL/GenBank/DDBJ databases">
        <title>Genome assemblies of Stephania.</title>
        <authorList>
            <person name="Yang L."/>
        </authorList>
    </citation>
    <scope>NUCLEOTIDE SEQUENCE [LARGE SCALE GENOMIC DNA]</scope>
    <source>
        <strain evidence="6">QJT</strain>
        <tissue evidence="6">Leaf</tissue>
    </source>
</reference>
<evidence type="ECO:0000259" key="5">
    <source>
        <dbReference type="Pfam" id="PF25151"/>
    </source>
</evidence>
<accession>A0AAP0EFM9</accession>
<dbReference type="PANTHER" id="PTHR14387:SF0">
    <property type="entry name" value="DUF2428 DOMAIN-CONTAINING PROTEIN"/>
    <property type="match status" value="1"/>
</dbReference>
<dbReference type="Pfam" id="PF10350">
    <property type="entry name" value="DUF2428"/>
    <property type="match status" value="1"/>
</dbReference>
<evidence type="ECO:0000313" key="6">
    <source>
        <dbReference type="EMBL" id="KAK9090712.1"/>
    </source>
</evidence>
<dbReference type="InterPro" id="IPR056843">
    <property type="entry name" value="THADA-like_TPR"/>
</dbReference>
<dbReference type="PANTHER" id="PTHR14387">
    <property type="entry name" value="THADA/DEATH RECEPTOR INTERACTING PROTEIN"/>
    <property type="match status" value="1"/>
</dbReference>
<dbReference type="SUPFAM" id="SSF48371">
    <property type="entry name" value="ARM repeat"/>
    <property type="match status" value="1"/>
</dbReference>
<evidence type="ECO:0000256" key="2">
    <source>
        <dbReference type="ARBA" id="ARBA00022694"/>
    </source>
</evidence>
<keyword evidence="7" id="KW-1185">Reference proteome</keyword>
<dbReference type="InterPro" id="IPR051954">
    <property type="entry name" value="tRNA_methyltransferase_THADA"/>
</dbReference>
<dbReference type="InterPro" id="IPR056842">
    <property type="entry name" value="THADA-like_TPR_C"/>
</dbReference>
<protein>
    <recommendedName>
        <fullName evidence="8">DUF2428 domain-containing protein</fullName>
    </recommendedName>
</protein>
<evidence type="ECO:0000259" key="3">
    <source>
        <dbReference type="Pfam" id="PF10350"/>
    </source>
</evidence>
<dbReference type="Pfam" id="PF25150">
    <property type="entry name" value="TPR_Trm732"/>
    <property type="match status" value="1"/>
</dbReference>
<feature type="domain" description="tRNA (32-2'-O)-methyltransferase regulator THADA-like TPR repeats region" evidence="4">
    <location>
        <begin position="564"/>
        <end position="879"/>
    </location>
</feature>
<dbReference type="Proteomes" id="UP001417504">
    <property type="component" value="Unassembled WGS sequence"/>
</dbReference>
<dbReference type="EMBL" id="JBBNAE010000010">
    <property type="protein sequence ID" value="KAK9090712.1"/>
    <property type="molecule type" value="Genomic_DNA"/>
</dbReference>
<dbReference type="InterPro" id="IPR016024">
    <property type="entry name" value="ARM-type_fold"/>
</dbReference>
<feature type="domain" description="DUF2428" evidence="3">
    <location>
        <begin position="1034"/>
        <end position="1367"/>
    </location>
</feature>
<dbReference type="Pfam" id="PF25151">
    <property type="entry name" value="TPR_Trm732_C"/>
    <property type="match status" value="1"/>
</dbReference>
<dbReference type="GO" id="GO:0005829">
    <property type="term" value="C:cytosol"/>
    <property type="evidence" value="ECO:0007669"/>
    <property type="project" value="TreeGrafter"/>
</dbReference>
<proteinExistence type="inferred from homology"/>
<keyword evidence="2" id="KW-0819">tRNA processing</keyword>
<evidence type="ECO:0000313" key="7">
    <source>
        <dbReference type="Proteomes" id="UP001417504"/>
    </source>
</evidence>
<sequence length="2219" mass="249394">MSAKWRALQHRHRYTYTAIVAPLHYTERLSRLPSNVSSLNLFLQLKELISLNSVYSQVDHAKKVASAFAELLANGEESAVSEGISMYLEILFIENSLPLHRTMLSALAKARKSHPEIADCFRRLCDEYGVFGRKGKRFCVSRVALSLMNCPKLGFLAQVVEDCSVLAALDIAVGLSGMVREVSDGSRPSPVVMEQCQEALSCLYYLLQRFPSKFINVNCHSHGVIPEGHTILEFVVGAVIGILKSSAFSRDSLVAAGVSFFAALQVHLKPQELSFFIVKFFPFHTSREFVISGKSGKSLTLPFKGDLLSEIGKFSALSRLCLLRGILTAVPRAVISGHFDLVGDTNNSCVHVPNGDSVWTILCNGILPELCDYCESPIDAHFNFHVLTVMQICLQQLKTSLSSGLVFLSDIYNPLPEDIGSRILRIIWNNLEDPLSQTVKQVHLIFDLFLDIQASLQSVEKGGDKNKSFLRKIASDLLSLGPRCKGRYVPLASLTKRLGAKYLLQMNVNLLFETIYAYIDDDVCCAATSFLKCFLECLRDESWTSDGIEKGYMVFRGLCLPPLMHGLVSGIPKLRSNLNTYALSVMLEVDVDSIFPMLNFISCTPNGVDNEFSLPELETIKMSLTVDQLVSALVSLLKVSRSLALIEGDIDLLTGSVMVLNSFGSGEDNSNQFAVVRVKNIEVKVCLMWLVLALTHVDETLRIDAAESLFLNPKTSSLPSHLELRLLKEAVPLNMRCCSTAFQMKWTSLFRKFFSRVRTALERQFKQGHWQPLVSVGRNGVDVTMGTNENPTYKAEALFHFMKWLSCFLFFSCYPSAPYERKIMAMELTLTMFSTWSIVPTSQASTSASCLYPYSEGFISPDSTLLLVGSIIDSWDRLRESAFRILLQFPTPLPGILSQEQVRQVIEWVKMSVCSPRVRESDAGALTLRLIFRKYVLELGWFVGDSVKTVCFDRQSKLLSCSTETSKSKFPVIEYILSLIDWLHASVEEGEKDLSEACKNSFVHGVLLSLRYTFEELDWNSDIVLSITSEMRNALGKLLELVMRITSLALWVVSADAWYLPDDTDDMVGEDALLSDMPVETTVPRSSLEQDIKDLNAADSIRPEQVVMVGCWLAMKEISLLLGTITRKIPLPSCSSSDSIKCSDSVFKELDISSRETPDNILDFEQLEAIGSHFLEVLLKMKHNGAIDKTRAGFTALCNRLLCSNDPRLCQMTESWMDQLMERTIAKGQTVDDLLRRSAGIPAAFIALFLSEPEGTPKKLLPRALRWLIDVANTSLHTKTEANLPNNHVSQHTLNDLSNAPILALSNKVNVNEKTSKLRDEGVIPTVHAFNVLRAAFNDTNLATDTSGFSAEALIISIRSFSSPFWEVRNSACLAYTALVRRMIGFLNVQKRESARRALTAVEFFHRYPSTHSFMYHELKIATEFLGDGKKDLGSNLAMVVHPSLCPVLILLSRLKPSPINSDAEDGLDPFLFMPLIRLCSMQNNFRVRVLASRALSGLVSNEKLPTVLFNIASELPWTELSTISSGSVTTCEENRTASFNSIHGMLLQLGHLLDVNCRDLVDTPKKDLILGTLIQVFIKCSWIGRPRSCPCSILNCLYIQVLDHMFVIARACKMSIHVDAIRSLLVELSLECLDTKVCHELSFYDPAKAELRRQAAVSYFNCSLCARVEEVNEGFQMLQEHYQSALQSLDVSETECGFVEVTQRLIHLVSDKSYEVRSATLKWLLGILKTIPLGGSNAPYVNDITNLLSWARTNLQPTLIQLLSTENNSRCTSYIMRILFIWNKMQFQKPQSQLCHGTIYVGSMGCDDVLLFWDKLISLNNVFRHQKVQEGLICCMGLCVKKFISLFRNSIFLDVGGKKIVNFSAFEDSDKWVLIYKCIGSFISVIGQRSDSSEPVNMRKAAANSMVASGLLEEAGYIYEFVANTCLPSEEPCNFKISEAANIYGCRILDTWFTCIKLLEDEDVGLREDLAKEVQKCFALKKIGSSHQVDAATVPKQVEKVIESSFEFLSSVFGHWLWYFEYLVRYVLNTTSYMWPQGDLVRRVFDKEIDNHHEEKLLLCQFCCMHLETLPMSASWAVGLPDSHEVATVLHKWRKRFYDQLISFSEDHMKVDDRVDWIGGAGNHKDVFISLYASLLGLYALSQCLFLREIEILIPQFKELIDLGKIMKPYLNNPVLYNMYWLVLQSHRKISDVAIDSLELRSGDCLIWEGFDPYFLLR</sequence>
<evidence type="ECO:0000256" key="1">
    <source>
        <dbReference type="ARBA" id="ARBA00010409"/>
    </source>
</evidence>
<dbReference type="GO" id="GO:0030488">
    <property type="term" value="P:tRNA methylation"/>
    <property type="evidence" value="ECO:0007669"/>
    <property type="project" value="TreeGrafter"/>
</dbReference>
<organism evidence="6 7">
    <name type="scientific">Stephania japonica</name>
    <dbReference type="NCBI Taxonomy" id="461633"/>
    <lineage>
        <taxon>Eukaryota</taxon>
        <taxon>Viridiplantae</taxon>
        <taxon>Streptophyta</taxon>
        <taxon>Embryophyta</taxon>
        <taxon>Tracheophyta</taxon>
        <taxon>Spermatophyta</taxon>
        <taxon>Magnoliopsida</taxon>
        <taxon>Ranunculales</taxon>
        <taxon>Menispermaceae</taxon>
        <taxon>Menispermoideae</taxon>
        <taxon>Cissampelideae</taxon>
        <taxon>Stephania</taxon>
    </lineage>
</organism>
<gene>
    <name evidence="6" type="ORF">Sjap_023889</name>
</gene>
<evidence type="ECO:0000259" key="4">
    <source>
        <dbReference type="Pfam" id="PF25150"/>
    </source>
</evidence>
<comment type="caution">
    <text evidence="6">The sequence shown here is derived from an EMBL/GenBank/DDBJ whole genome shotgun (WGS) entry which is preliminary data.</text>
</comment>
<comment type="similarity">
    <text evidence="1">Belongs to the THADA family.</text>
</comment>